<accession>U5CKX7</accession>
<evidence type="ECO:0000313" key="2">
    <source>
        <dbReference type="EMBL" id="ERM97417.1"/>
    </source>
</evidence>
<dbReference type="Gramene" id="ERM97417">
    <property type="protein sequence ID" value="ERM97417"/>
    <property type="gene ID" value="AMTR_s02163p00007920"/>
</dbReference>
<dbReference type="EMBL" id="KI396409">
    <property type="protein sequence ID" value="ERM97417.1"/>
    <property type="molecule type" value="Genomic_DNA"/>
</dbReference>
<dbReference type="Proteomes" id="UP000017836">
    <property type="component" value="Unassembled WGS sequence"/>
</dbReference>
<feature type="compositionally biased region" description="Basic residues" evidence="1">
    <location>
        <begin position="297"/>
        <end position="309"/>
    </location>
</feature>
<dbReference type="HOGENOM" id="CLU_728333_0_0_1"/>
<sequence length="380" mass="40288">MVEHRRCAFFRVVTSWSSASLANTHQAQSAHNPAAPTNYDGWTTVHRKGRRGRISNGRSHAPLDHSLHGPRYSGSQPQAKIFPLLEDQSLGLEDLPQANIKAPDTSPPFFPPLMNLSPSLPLDGNVSTTPLSPCDVPSTPTYPSDLVVDPHSRVLLPPFPQPRVHPLLFLRLPHDFPLLSPCPAIFPAHLTPTTSSSSYPITPPSPPPFTSSVPPSLPSPTKVLYLELPAPSPGTHGNPQAPLSSHALNSSTSSFALDFTFSLAGATTDPSLPPSLVDTSADSSANNSPPSPMAPRNRSRYRSATHRRSPSLPLATIPPPPPPPVPPLSPPPSPTPPALPCASSSSIPPLALSSFSSPLPPVLPLCSLFPIHPQRLPSCA</sequence>
<protein>
    <submittedName>
        <fullName evidence="2">Uncharacterized protein</fullName>
    </submittedName>
</protein>
<name>U5CKX7_AMBTC</name>
<reference evidence="3" key="1">
    <citation type="journal article" date="2013" name="Science">
        <title>The Amborella genome and the evolution of flowering plants.</title>
        <authorList>
            <consortium name="Amborella Genome Project"/>
        </authorList>
    </citation>
    <scope>NUCLEOTIDE SEQUENCE [LARGE SCALE GENOMIC DNA]</scope>
</reference>
<feature type="region of interest" description="Disordered" evidence="1">
    <location>
        <begin position="193"/>
        <end position="246"/>
    </location>
</feature>
<feature type="region of interest" description="Disordered" evidence="1">
    <location>
        <begin position="51"/>
        <end position="77"/>
    </location>
</feature>
<feature type="compositionally biased region" description="Pro residues" evidence="1">
    <location>
        <begin position="316"/>
        <end position="339"/>
    </location>
</feature>
<gene>
    <name evidence="2" type="ORF">AMTR_s02163p00007920</name>
</gene>
<evidence type="ECO:0000256" key="1">
    <source>
        <dbReference type="SAM" id="MobiDB-lite"/>
    </source>
</evidence>
<evidence type="ECO:0000313" key="3">
    <source>
        <dbReference type="Proteomes" id="UP000017836"/>
    </source>
</evidence>
<feature type="region of interest" description="Disordered" evidence="1">
    <location>
        <begin position="272"/>
        <end position="344"/>
    </location>
</feature>
<keyword evidence="3" id="KW-1185">Reference proteome</keyword>
<dbReference type="AlphaFoldDB" id="U5CKX7"/>
<proteinExistence type="predicted"/>
<organism evidence="2 3">
    <name type="scientific">Amborella trichopoda</name>
    <dbReference type="NCBI Taxonomy" id="13333"/>
    <lineage>
        <taxon>Eukaryota</taxon>
        <taxon>Viridiplantae</taxon>
        <taxon>Streptophyta</taxon>
        <taxon>Embryophyta</taxon>
        <taxon>Tracheophyta</taxon>
        <taxon>Spermatophyta</taxon>
        <taxon>Magnoliopsida</taxon>
        <taxon>Amborellales</taxon>
        <taxon>Amborellaceae</taxon>
        <taxon>Amborella</taxon>
    </lineage>
</organism>